<evidence type="ECO:0000256" key="1">
    <source>
        <dbReference type="ARBA" id="ARBA00001974"/>
    </source>
</evidence>
<dbReference type="OMA" id="EDYPWPM"/>
<protein>
    <recommendedName>
        <fullName evidence="11">Glucose-methanol-choline oxidoreductase N-terminal domain-containing protein</fullName>
    </recommendedName>
</protein>
<dbReference type="GO" id="GO:0016614">
    <property type="term" value="F:oxidoreductase activity, acting on CH-OH group of donors"/>
    <property type="evidence" value="ECO:0007669"/>
    <property type="project" value="InterPro"/>
</dbReference>
<comment type="subcellular location">
    <subcellularLocation>
        <location evidence="3">Cytoplasm</location>
    </subcellularLocation>
    <subcellularLocation>
        <location evidence="2">Secreted</location>
        <location evidence="2">Cell wall</location>
    </subcellularLocation>
</comment>
<sequence length="584" mass="64605">MSGHINNIVVPALAKEFDFIVVGGGTAGNVVAGRLAENSTVSVLVIEAGRGDPDKIEQIYTPARAFECRNGPNDWKYKSTMIDRPDYTRVEKPNTRGKVLGGSSCLNYYTWVRGSKGTFDDWEEFGGDGWNWEGVKEYFDKPATYHDDNNDYPHVRNIGQGGPLHIEHADLVPELQPFRDALLKAWQSKGLEVNDQIYSGTVSGLTHCTTSIYKGVRTASWSFLVGKPNIHVLSSSYGKRLIIEGDRATGVEVQGPTGDSITFKAAKEVIVAGGVYESPKLLMLSGIGPEKELSQFGIRTAVDSPHVGQNLIDHPILSHVFRLKDGLGLDDHLLRAGQQKEGAVNAYNRDRSGPLGSGLLELVGFPRVDERLNKIKEYVKAKQENGGKDPFGPAGQPHFEIDFVPMFADAFQWHFPAPPEGSWMTVIVDLVRPISKRGWVKLRSSDPLDDPYINLNFFENHLDVVALREGVRFVDDVLMTGDGFKDIIGEDYPWPMPRNSNEAMDKMILERSQTGFHPCGTCRLSKDIKQGVVDGGLKVHGFKNLRVIDASVFPVIPDCRIQNAVYMVGEKGADLIKADHPDLY</sequence>
<reference evidence="13" key="1">
    <citation type="journal article" date="2017" name="Nat. Microbiol.">
        <title>Global analysis of biosynthetic gene clusters reveals vast potential of secondary metabolite production in Penicillium species.</title>
        <authorList>
            <person name="Nielsen J.C."/>
            <person name="Grijseels S."/>
            <person name="Prigent S."/>
            <person name="Ji B."/>
            <person name="Dainat J."/>
            <person name="Nielsen K.F."/>
            <person name="Frisvad J.C."/>
            <person name="Workman M."/>
            <person name="Nielsen J."/>
        </authorList>
    </citation>
    <scope>NUCLEOTIDE SEQUENCE [LARGE SCALE GENOMIC DNA]</scope>
    <source>
        <strain evidence="13">IBT 11843</strain>
    </source>
</reference>
<dbReference type="SUPFAM" id="SSF51905">
    <property type="entry name" value="FAD/NAD(P)-binding domain"/>
    <property type="match status" value="1"/>
</dbReference>
<evidence type="ECO:0000313" key="12">
    <source>
        <dbReference type="EMBL" id="OQD75374.1"/>
    </source>
</evidence>
<evidence type="ECO:0000256" key="2">
    <source>
        <dbReference type="ARBA" id="ARBA00004191"/>
    </source>
</evidence>
<feature type="domain" description="Glucose-methanol-choline oxidoreductase N-terminal" evidence="11">
    <location>
        <begin position="97"/>
        <end position="120"/>
    </location>
</feature>
<comment type="similarity">
    <text evidence="4 10">Belongs to the GMC oxidoreductase family.</text>
</comment>
<keyword evidence="6" id="KW-0134">Cell wall</keyword>
<dbReference type="GO" id="GO:0005737">
    <property type="term" value="C:cytoplasm"/>
    <property type="evidence" value="ECO:0007669"/>
    <property type="project" value="UniProtKB-SubCell"/>
</dbReference>
<evidence type="ECO:0000256" key="10">
    <source>
        <dbReference type="RuleBase" id="RU003968"/>
    </source>
</evidence>
<dbReference type="Gene3D" id="3.50.50.60">
    <property type="entry name" value="FAD/NAD(P)-binding domain"/>
    <property type="match status" value="1"/>
</dbReference>
<evidence type="ECO:0000313" key="13">
    <source>
        <dbReference type="Proteomes" id="UP000191522"/>
    </source>
</evidence>
<evidence type="ECO:0000256" key="4">
    <source>
        <dbReference type="ARBA" id="ARBA00010790"/>
    </source>
</evidence>
<name>A0A1V6PEE6_PENDC</name>
<proteinExistence type="inferred from homology"/>
<dbReference type="Pfam" id="PF05199">
    <property type="entry name" value="GMC_oxred_C"/>
    <property type="match status" value="1"/>
</dbReference>
<comment type="caution">
    <text evidence="12">The sequence shown here is derived from an EMBL/GenBank/DDBJ whole genome shotgun (WGS) entry which is preliminary data.</text>
</comment>
<evidence type="ECO:0000256" key="3">
    <source>
        <dbReference type="ARBA" id="ARBA00004496"/>
    </source>
</evidence>
<evidence type="ECO:0000256" key="6">
    <source>
        <dbReference type="ARBA" id="ARBA00022512"/>
    </source>
</evidence>
<dbReference type="GO" id="GO:0050660">
    <property type="term" value="F:flavin adenine dinucleotide binding"/>
    <property type="evidence" value="ECO:0007669"/>
    <property type="project" value="InterPro"/>
</dbReference>
<keyword evidence="5" id="KW-0963">Cytoplasm</keyword>
<dbReference type="EMBL" id="MDYL01000007">
    <property type="protein sequence ID" value="OQD75374.1"/>
    <property type="molecule type" value="Genomic_DNA"/>
</dbReference>
<dbReference type="SUPFAM" id="SSF54373">
    <property type="entry name" value="FAD-linked reductases, C-terminal domain"/>
    <property type="match status" value="1"/>
</dbReference>
<dbReference type="PIRSF" id="PIRSF000137">
    <property type="entry name" value="Alcohol_oxidase"/>
    <property type="match status" value="1"/>
</dbReference>
<dbReference type="PANTHER" id="PTHR11552:SF147">
    <property type="entry name" value="CHOLINE DEHYDROGENASE, MITOCHONDRIAL"/>
    <property type="match status" value="1"/>
</dbReference>
<dbReference type="Gene3D" id="3.30.560.10">
    <property type="entry name" value="Glucose Oxidase, domain 3"/>
    <property type="match status" value="1"/>
</dbReference>
<dbReference type="AlphaFoldDB" id="A0A1V6PEE6"/>
<accession>A0A1V6PEE6</accession>
<dbReference type="InterPro" id="IPR007867">
    <property type="entry name" value="GMC_OxRtase_C"/>
</dbReference>
<comment type="cofactor">
    <cofactor evidence="1 9">
        <name>FAD</name>
        <dbReference type="ChEBI" id="CHEBI:57692"/>
    </cofactor>
</comment>
<keyword evidence="13" id="KW-1185">Reference proteome</keyword>
<dbReference type="InterPro" id="IPR000172">
    <property type="entry name" value="GMC_OxRdtase_N"/>
</dbReference>
<dbReference type="OrthoDB" id="269227at2759"/>
<organism evidence="12 13">
    <name type="scientific">Penicillium decumbens</name>
    <dbReference type="NCBI Taxonomy" id="69771"/>
    <lineage>
        <taxon>Eukaryota</taxon>
        <taxon>Fungi</taxon>
        <taxon>Dikarya</taxon>
        <taxon>Ascomycota</taxon>
        <taxon>Pezizomycotina</taxon>
        <taxon>Eurotiomycetes</taxon>
        <taxon>Eurotiomycetidae</taxon>
        <taxon>Eurotiales</taxon>
        <taxon>Aspergillaceae</taxon>
        <taxon>Penicillium</taxon>
    </lineage>
</organism>
<dbReference type="Proteomes" id="UP000191522">
    <property type="component" value="Unassembled WGS sequence"/>
</dbReference>
<dbReference type="PANTHER" id="PTHR11552">
    <property type="entry name" value="GLUCOSE-METHANOL-CHOLINE GMC OXIDOREDUCTASE"/>
    <property type="match status" value="1"/>
</dbReference>
<dbReference type="STRING" id="69771.A0A1V6PEE6"/>
<evidence type="ECO:0000256" key="9">
    <source>
        <dbReference type="PIRSR" id="PIRSR000137-2"/>
    </source>
</evidence>
<evidence type="ECO:0000259" key="11">
    <source>
        <dbReference type="PROSITE" id="PS00623"/>
    </source>
</evidence>
<evidence type="ECO:0000256" key="7">
    <source>
        <dbReference type="ARBA" id="ARBA00022630"/>
    </source>
</evidence>
<evidence type="ECO:0000256" key="8">
    <source>
        <dbReference type="ARBA" id="ARBA00022827"/>
    </source>
</evidence>
<gene>
    <name evidence="12" type="ORF">PENDEC_c007G01104</name>
</gene>
<dbReference type="Pfam" id="PF00732">
    <property type="entry name" value="GMC_oxred_N"/>
    <property type="match status" value="1"/>
</dbReference>
<feature type="binding site" evidence="9">
    <location>
        <position position="99"/>
    </location>
    <ligand>
        <name>FAD</name>
        <dbReference type="ChEBI" id="CHEBI:57692"/>
    </ligand>
</feature>
<keyword evidence="7 10" id="KW-0285">Flavoprotein</keyword>
<dbReference type="PROSITE" id="PS00623">
    <property type="entry name" value="GMC_OXRED_1"/>
    <property type="match status" value="1"/>
</dbReference>
<keyword evidence="6" id="KW-0964">Secreted</keyword>
<dbReference type="InterPro" id="IPR036188">
    <property type="entry name" value="FAD/NAD-bd_sf"/>
</dbReference>
<dbReference type="InterPro" id="IPR012132">
    <property type="entry name" value="GMC_OxRdtase"/>
</dbReference>
<keyword evidence="8 9" id="KW-0274">FAD</keyword>
<evidence type="ECO:0000256" key="5">
    <source>
        <dbReference type="ARBA" id="ARBA00022490"/>
    </source>
</evidence>